<name>A0A380GAK5_STAIN</name>
<dbReference type="STRING" id="1141106.GCA_000308095_01193"/>
<dbReference type="Proteomes" id="UP000255549">
    <property type="component" value="Unassembled WGS sequence"/>
</dbReference>
<protein>
    <submittedName>
        <fullName evidence="1">Uncharacterized protein</fullName>
    </submittedName>
</protein>
<keyword evidence="2" id="KW-1185">Reference proteome</keyword>
<reference evidence="1 2" key="1">
    <citation type="submission" date="2018-06" db="EMBL/GenBank/DDBJ databases">
        <authorList>
            <consortium name="Pathogen Informatics"/>
            <person name="Doyle S."/>
        </authorList>
    </citation>
    <scope>NUCLEOTIDE SEQUENCE [LARGE SCALE GENOMIC DNA]</scope>
    <source>
        <strain evidence="2">NCTC 11048</strain>
    </source>
</reference>
<accession>A0A380GAK5</accession>
<evidence type="ECO:0000313" key="2">
    <source>
        <dbReference type="Proteomes" id="UP000255549"/>
    </source>
</evidence>
<evidence type="ECO:0000313" key="1">
    <source>
        <dbReference type="EMBL" id="SUM47466.1"/>
    </source>
</evidence>
<sequence length="37" mass="3944">MSHVHVEAAKNIKIVTANSVAIADYLKGAIHDGIVRT</sequence>
<gene>
    <name evidence="1" type="ORF">NCTC11048_02549</name>
</gene>
<dbReference type="EMBL" id="UHDP01000003">
    <property type="protein sequence ID" value="SUM47466.1"/>
    <property type="molecule type" value="Genomic_DNA"/>
</dbReference>
<proteinExistence type="predicted"/>
<dbReference type="AlphaFoldDB" id="A0A380GAK5"/>
<organism evidence="1 2">
    <name type="scientific">Staphylococcus intermedius NCTC 11048</name>
    <dbReference type="NCBI Taxonomy" id="1141106"/>
    <lineage>
        <taxon>Bacteria</taxon>
        <taxon>Bacillati</taxon>
        <taxon>Bacillota</taxon>
        <taxon>Bacilli</taxon>
        <taxon>Bacillales</taxon>
        <taxon>Staphylococcaceae</taxon>
        <taxon>Staphylococcus</taxon>
        <taxon>Staphylococcus intermedius group</taxon>
    </lineage>
</organism>